<feature type="domain" description="PA" evidence="12">
    <location>
        <begin position="535"/>
        <end position="636"/>
    </location>
</feature>
<dbReference type="InterPro" id="IPR046450">
    <property type="entry name" value="PA_dom_sf"/>
</dbReference>
<keyword evidence="6" id="KW-0479">Metal-binding</keyword>
<evidence type="ECO:0000313" key="14">
    <source>
        <dbReference type="Proteomes" id="UP001248581"/>
    </source>
</evidence>
<keyword evidence="4" id="KW-0964">Secreted</keyword>
<dbReference type="Gene3D" id="3.10.170.10">
    <property type="match status" value="1"/>
</dbReference>
<dbReference type="RefSeq" id="WP_348386519.1">
    <property type="nucleotide sequence ID" value="NZ_CP134146.1"/>
</dbReference>
<dbReference type="Proteomes" id="UP001248581">
    <property type="component" value="Chromosome"/>
</dbReference>
<dbReference type="InterPro" id="IPR050371">
    <property type="entry name" value="Fungal_virulence_M36"/>
</dbReference>
<dbReference type="InterPro" id="IPR001842">
    <property type="entry name" value="Peptidase_M36"/>
</dbReference>
<dbReference type="Pfam" id="PF02225">
    <property type="entry name" value="PA"/>
    <property type="match status" value="1"/>
</dbReference>
<gene>
    <name evidence="13" type="ORF">RI845_12595</name>
</gene>
<dbReference type="PANTHER" id="PTHR33478">
    <property type="entry name" value="EXTRACELLULAR METALLOPROTEINASE MEP"/>
    <property type="match status" value="1"/>
</dbReference>
<evidence type="ECO:0000256" key="11">
    <source>
        <dbReference type="SAM" id="SignalP"/>
    </source>
</evidence>
<keyword evidence="5" id="KW-0645">Protease</keyword>
<evidence type="ECO:0000256" key="5">
    <source>
        <dbReference type="ARBA" id="ARBA00022670"/>
    </source>
</evidence>
<dbReference type="Gene3D" id="2.60.40.3010">
    <property type="match status" value="1"/>
</dbReference>
<evidence type="ECO:0000256" key="7">
    <source>
        <dbReference type="ARBA" id="ARBA00022801"/>
    </source>
</evidence>
<reference evidence="14" key="1">
    <citation type="submission" date="2023-09" db="EMBL/GenBank/DDBJ databases">
        <authorList>
            <person name="Li S."/>
            <person name="Li X."/>
            <person name="Zhang C."/>
            <person name="Zhao Z."/>
        </authorList>
    </citation>
    <scope>NUCLEOTIDE SEQUENCE [LARGE SCALE GENOMIC DNA]</scope>
    <source>
        <strain evidence="14">SQ345</strain>
    </source>
</reference>
<keyword evidence="7" id="KW-0378">Hydrolase</keyword>
<comment type="subcellular location">
    <subcellularLocation>
        <location evidence="2">Secreted</location>
    </subcellularLocation>
</comment>
<sequence>MLNKKLNLVLAITSALSVNALAATVQHTFNNDALASSSALNKSVSASHQMKNQVNEQGNTTFQWFKPQQLKRANLNFIADKKSQIQRAGSSYFDNIASQHGYIDNGASQAVIAHVHDTGNGPVIVKYKQQVNGVDVIGSEINIIMDQSLSAVASSGTFAAISGSSQQQNSIFNQSSKSAIISAYRASNVDVSASDLVSVETENGFDTFTVSAQPDFVDGKSWAIENAAATFVYYPMERGVEAAYMVNVTTIDSTTQQSNTQGYIISARDLRVLHSGSLQANHAYRYKVYADDKSPYKPFDTPTSIEISPYPNGLDPEFFGNYQDHLVDDQFVTIENAGISTNDPWLAPNQVDAFGNNALVMADIEAPEGFDVAEEGEVQRDFYLTTSSAGTFDYPYEYNLPASDPKNVRAAMTQMFYVTNYMHDYLYDAGFNEQAGNAQQDNYGRGGLGNDAIEARVDFNGSNNASMMTPPDGQTPVMRMYTWGLYELLFDVRGLLGQETEDDVFSPDRFGRSVFGPSTFEMKDDPETTTVENQLAYAFDGDGESNDLCEPVINPEQIAGKIAVIKRGKCSFLNKALNAQSAGAVGYFVFNHVKQGEENSEGQIGGTINMGLGPNDDGSDVDIPGVFLSYENAENILASLDAEQDVTFDVVVKTDQNHSAFDAGIVAHEWAHFLTNRLIHNGWGLMQWQGASLGEGWSDFVAMMLQLKESDRNILGNEMFQGDFPMSTFVGRNLVGNIAFKEGIRRFPYSTDMNVNPLTLGHIAFSAETPPGVGAYHQAQYIPNNEVHNAGEVWAAALWNVYIALHNNRTDLTFDMVEKRMQEYLVASLKVTNYWPTFTEARDALLAVTAATDEQDFKIMLEAFARRGFGLGAISPERDDALFEQVVESFATQYPAFSVVNVTADYQFINEFGAYCDLDESLDVGETMQIVLHLKDLSTQAFTGTRAIIQTIDDVTISQDGVVLADNVINIDFAGNYGEIKTVPFEITLHSAQPLSTVRFDIEFENDETSALIPPAGSAWTTSQTDIIANQESITRFENNIATTNDWNTFADNVTEESYGIAVYPWLLDNKYGSDILDLRQGQMWWGAASPTRVLTYLTSPKVEVSESGDFSFEFFHIFDFESGQYRPAGALEDSPWIDEFWDGGVIELSVDGGQWQDVMAFNAHMSAPYSGVVHGTFSEVKARAQNPLGHRQAYVGPSNPKGEKVVIIIPEGQLNGKNVQVRFAIGTDEQQPTAGWFIDDFEFFNTVKPAFSVAVGERHEACGNRIPMIVTNKFVKATEKDSSGKQTVINLTASALEYDNEAVTFSWQQISGPTATLSETNDANLSFSAPIIAQNSLLIFEVTATDSSGNSKTERVELILLDVNVAPTSQGDEITVMEGELVSIVAITDDLDGDTLQFDWNQIEGSAIEFDGKKSNTIHFIAPSVDATTQVSFEMTAVDGEYKTTSVYTVTIDPYKSNVSKGGSFGWLLALFSLVLVLRRSSTLSIPNKH</sequence>
<dbReference type="SUPFAM" id="SSF55486">
    <property type="entry name" value="Metalloproteases ('zincins'), catalytic domain"/>
    <property type="match status" value="1"/>
</dbReference>
<comment type="similarity">
    <text evidence="3">Belongs to the peptidase M36 family.</text>
</comment>
<dbReference type="Gene3D" id="3.50.30.30">
    <property type="match status" value="1"/>
</dbReference>
<evidence type="ECO:0000256" key="8">
    <source>
        <dbReference type="ARBA" id="ARBA00022833"/>
    </source>
</evidence>
<dbReference type="Gene3D" id="2.60.40.10">
    <property type="entry name" value="Immunoglobulins"/>
    <property type="match status" value="1"/>
</dbReference>
<evidence type="ECO:0000256" key="6">
    <source>
        <dbReference type="ARBA" id="ARBA00022723"/>
    </source>
</evidence>
<proteinExistence type="inferred from homology"/>
<keyword evidence="10" id="KW-0865">Zymogen</keyword>
<feature type="chain" id="PRO_5045348155" evidence="11">
    <location>
        <begin position="23"/>
        <end position="1491"/>
    </location>
</feature>
<feature type="signal peptide" evidence="11">
    <location>
        <begin position="1"/>
        <end position="22"/>
    </location>
</feature>
<protein>
    <submittedName>
        <fullName evidence="13">M36 family metallopeptidase</fullName>
    </submittedName>
</protein>
<evidence type="ECO:0000259" key="12">
    <source>
        <dbReference type="Pfam" id="PF02225"/>
    </source>
</evidence>
<dbReference type="EMBL" id="CP134146">
    <property type="protein sequence ID" value="WNC67355.1"/>
    <property type="molecule type" value="Genomic_DNA"/>
</dbReference>
<evidence type="ECO:0000256" key="9">
    <source>
        <dbReference type="ARBA" id="ARBA00023049"/>
    </source>
</evidence>
<dbReference type="InterPro" id="IPR013783">
    <property type="entry name" value="Ig-like_fold"/>
</dbReference>
<dbReference type="InterPro" id="IPR003137">
    <property type="entry name" value="PA_domain"/>
</dbReference>
<evidence type="ECO:0000256" key="1">
    <source>
        <dbReference type="ARBA" id="ARBA00001947"/>
    </source>
</evidence>
<keyword evidence="9" id="KW-0482">Metalloprotease</keyword>
<keyword evidence="8" id="KW-0862">Zinc</keyword>
<dbReference type="Gene3D" id="1.10.390.10">
    <property type="entry name" value="Neutral Protease Domain 2"/>
    <property type="match status" value="1"/>
</dbReference>
<dbReference type="InterPro" id="IPR027268">
    <property type="entry name" value="Peptidase_M4/M1_CTD_sf"/>
</dbReference>
<keyword evidence="14" id="KW-1185">Reference proteome</keyword>
<organism evidence="13 14">
    <name type="scientific">Thalassotalea nanhaiensis</name>
    <dbReference type="NCBI Taxonomy" id="3065648"/>
    <lineage>
        <taxon>Bacteria</taxon>
        <taxon>Pseudomonadati</taxon>
        <taxon>Pseudomonadota</taxon>
        <taxon>Gammaproteobacteria</taxon>
        <taxon>Alteromonadales</taxon>
        <taxon>Colwelliaceae</taxon>
        <taxon>Thalassotalea</taxon>
    </lineage>
</organism>
<dbReference type="PANTHER" id="PTHR33478:SF1">
    <property type="entry name" value="EXTRACELLULAR METALLOPROTEINASE MEP"/>
    <property type="match status" value="1"/>
</dbReference>
<evidence type="ECO:0000313" key="13">
    <source>
        <dbReference type="EMBL" id="WNC67355.1"/>
    </source>
</evidence>
<comment type="cofactor">
    <cofactor evidence="1">
        <name>Zn(2+)</name>
        <dbReference type="ChEBI" id="CHEBI:29105"/>
    </cofactor>
</comment>
<evidence type="ECO:0000256" key="3">
    <source>
        <dbReference type="ARBA" id="ARBA00006006"/>
    </source>
</evidence>
<dbReference type="SUPFAM" id="SSF52025">
    <property type="entry name" value="PA domain"/>
    <property type="match status" value="1"/>
</dbReference>
<dbReference type="Pfam" id="PF02128">
    <property type="entry name" value="Peptidase_M36"/>
    <property type="match status" value="1"/>
</dbReference>
<dbReference type="Pfam" id="PF22352">
    <property type="entry name" value="K319L-like_PKD"/>
    <property type="match status" value="1"/>
</dbReference>
<accession>A0ABY9THT6</accession>
<dbReference type="CDD" id="cd04818">
    <property type="entry name" value="PA_subtilisin_1"/>
    <property type="match status" value="1"/>
</dbReference>
<name>A0ABY9THT6_9GAMM</name>
<evidence type="ECO:0000256" key="2">
    <source>
        <dbReference type="ARBA" id="ARBA00004613"/>
    </source>
</evidence>
<evidence type="ECO:0000256" key="4">
    <source>
        <dbReference type="ARBA" id="ARBA00022525"/>
    </source>
</evidence>
<keyword evidence="11" id="KW-0732">Signal</keyword>
<evidence type="ECO:0000256" key="10">
    <source>
        <dbReference type="ARBA" id="ARBA00023145"/>
    </source>
</evidence>